<dbReference type="Proteomes" id="UP000293360">
    <property type="component" value="Unassembled WGS sequence"/>
</dbReference>
<organism evidence="2 3">
    <name type="scientific">Monosporascus ibericus</name>
    <dbReference type="NCBI Taxonomy" id="155417"/>
    <lineage>
        <taxon>Eukaryota</taxon>
        <taxon>Fungi</taxon>
        <taxon>Dikarya</taxon>
        <taxon>Ascomycota</taxon>
        <taxon>Pezizomycotina</taxon>
        <taxon>Sordariomycetes</taxon>
        <taxon>Xylariomycetidae</taxon>
        <taxon>Xylariales</taxon>
        <taxon>Xylariales incertae sedis</taxon>
        <taxon>Monosporascus</taxon>
    </lineage>
</organism>
<feature type="compositionally biased region" description="Polar residues" evidence="1">
    <location>
        <begin position="172"/>
        <end position="190"/>
    </location>
</feature>
<dbReference type="EMBL" id="QJNU01000508">
    <property type="protein sequence ID" value="RYO96647.1"/>
    <property type="molecule type" value="Genomic_DNA"/>
</dbReference>
<evidence type="ECO:0000256" key="1">
    <source>
        <dbReference type="SAM" id="MobiDB-lite"/>
    </source>
</evidence>
<gene>
    <name evidence="2" type="ORF">DL764_007428</name>
</gene>
<name>A0A4Q4T2S5_9PEZI</name>
<proteinExistence type="predicted"/>
<keyword evidence="3" id="KW-1185">Reference proteome</keyword>
<dbReference type="AlphaFoldDB" id="A0A4Q4T2S5"/>
<evidence type="ECO:0000313" key="3">
    <source>
        <dbReference type="Proteomes" id="UP000293360"/>
    </source>
</evidence>
<protein>
    <recommendedName>
        <fullName evidence="4">MADS-box domain-containing protein</fullName>
    </recommendedName>
</protein>
<evidence type="ECO:0000313" key="2">
    <source>
        <dbReference type="EMBL" id="RYO96647.1"/>
    </source>
</evidence>
<accession>A0A4Q4T2S5</accession>
<dbReference type="OrthoDB" id="4776285at2759"/>
<sequence>MPLSPHSEMRNFTGRKLGVMRKGNMLYRKHNARVAIFVQHNGVTSSYRSHAAWPVVDDLHVLPEHSLSSDNFETVADRRAPSVVSEQSTGEPMNQDLFGAVVANDAPHEQSLELASVADAELQTGILYNLQDENDASLQFAGSATLDTQSSSWTANSSECSSTTGSSAYSSFAPTSTTQASLSARSSSCELEQMRPQPNPTTLPVKGPPARRSRRIVPPKITRSQTRGKLYFVE</sequence>
<evidence type="ECO:0008006" key="4">
    <source>
        <dbReference type="Google" id="ProtNLM"/>
    </source>
</evidence>
<reference evidence="2 3" key="1">
    <citation type="submission" date="2018-06" db="EMBL/GenBank/DDBJ databases">
        <title>Complete Genomes of Monosporascus.</title>
        <authorList>
            <person name="Robinson A.J."/>
            <person name="Natvig D.O."/>
        </authorList>
    </citation>
    <scope>NUCLEOTIDE SEQUENCE [LARGE SCALE GENOMIC DNA]</scope>
    <source>
        <strain evidence="2 3">CBS 110550</strain>
    </source>
</reference>
<feature type="compositionally biased region" description="Low complexity" evidence="1">
    <location>
        <begin position="157"/>
        <end position="171"/>
    </location>
</feature>
<feature type="region of interest" description="Disordered" evidence="1">
    <location>
        <begin position="148"/>
        <end position="234"/>
    </location>
</feature>
<comment type="caution">
    <text evidence="2">The sequence shown here is derived from an EMBL/GenBank/DDBJ whole genome shotgun (WGS) entry which is preliminary data.</text>
</comment>